<dbReference type="InterPro" id="IPR036259">
    <property type="entry name" value="MFS_trans_sf"/>
</dbReference>
<comment type="caution">
    <text evidence="8">The sequence shown here is derived from an EMBL/GenBank/DDBJ whole genome shotgun (WGS) entry which is preliminary data.</text>
</comment>
<dbReference type="GO" id="GO:0022857">
    <property type="term" value="F:transmembrane transporter activity"/>
    <property type="evidence" value="ECO:0007669"/>
    <property type="project" value="InterPro"/>
</dbReference>
<feature type="transmembrane region" description="Helical" evidence="6">
    <location>
        <begin position="319"/>
        <end position="337"/>
    </location>
</feature>
<keyword evidence="4 6" id="KW-1133">Transmembrane helix</keyword>
<evidence type="ECO:0000256" key="4">
    <source>
        <dbReference type="ARBA" id="ARBA00022989"/>
    </source>
</evidence>
<evidence type="ECO:0000256" key="5">
    <source>
        <dbReference type="ARBA" id="ARBA00023136"/>
    </source>
</evidence>
<dbReference type="InterPro" id="IPR011701">
    <property type="entry name" value="MFS"/>
</dbReference>
<dbReference type="FunFam" id="1.20.1250.20:FF:000018">
    <property type="entry name" value="MFS transporter permease"/>
    <property type="match status" value="1"/>
</dbReference>
<dbReference type="GO" id="GO:0016020">
    <property type="term" value="C:membrane"/>
    <property type="evidence" value="ECO:0007669"/>
    <property type="project" value="UniProtKB-SubCell"/>
</dbReference>
<dbReference type="PANTHER" id="PTHR43791">
    <property type="entry name" value="PERMEASE-RELATED"/>
    <property type="match status" value="1"/>
</dbReference>
<organism evidence="8 9">
    <name type="scientific">Phascolomyces articulosus</name>
    <dbReference type="NCBI Taxonomy" id="60185"/>
    <lineage>
        <taxon>Eukaryota</taxon>
        <taxon>Fungi</taxon>
        <taxon>Fungi incertae sedis</taxon>
        <taxon>Mucoromycota</taxon>
        <taxon>Mucoromycotina</taxon>
        <taxon>Mucoromycetes</taxon>
        <taxon>Mucorales</taxon>
        <taxon>Lichtheimiaceae</taxon>
        <taxon>Phascolomyces</taxon>
    </lineage>
</organism>
<dbReference type="PROSITE" id="PS50850">
    <property type="entry name" value="MFS"/>
    <property type="match status" value="1"/>
</dbReference>
<dbReference type="EMBL" id="JAIXMP010000011">
    <property type="protein sequence ID" value="KAI9265255.1"/>
    <property type="molecule type" value="Genomic_DNA"/>
</dbReference>
<dbReference type="SUPFAM" id="SSF103473">
    <property type="entry name" value="MFS general substrate transporter"/>
    <property type="match status" value="1"/>
</dbReference>
<feature type="transmembrane region" description="Helical" evidence="6">
    <location>
        <begin position="343"/>
        <end position="362"/>
    </location>
</feature>
<evidence type="ECO:0000256" key="6">
    <source>
        <dbReference type="SAM" id="Phobius"/>
    </source>
</evidence>
<evidence type="ECO:0000256" key="3">
    <source>
        <dbReference type="ARBA" id="ARBA00022692"/>
    </source>
</evidence>
<feature type="domain" description="Major facilitator superfamily (MFS) profile" evidence="7">
    <location>
        <begin position="28"/>
        <end position="364"/>
    </location>
</feature>
<feature type="transmembrane region" description="Helical" evidence="6">
    <location>
        <begin position="253"/>
        <end position="277"/>
    </location>
</feature>
<keyword evidence="2" id="KW-0813">Transport</keyword>
<evidence type="ECO:0000313" key="9">
    <source>
        <dbReference type="Proteomes" id="UP001209540"/>
    </source>
</evidence>
<proteinExistence type="predicted"/>
<comment type="subcellular location">
    <subcellularLocation>
        <location evidence="1">Membrane</location>
        <topology evidence="1">Multi-pass membrane protein</topology>
    </subcellularLocation>
</comment>
<name>A0AAD5PF09_9FUNG</name>
<keyword evidence="3 6" id="KW-0812">Transmembrane</keyword>
<keyword evidence="9" id="KW-1185">Reference proteome</keyword>
<feature type="transmembrane region" description="Helical" evidence="6">
    <location>
        <begin position="60"/>
        <end position="79"/>
    </location>
</feature>
<dbReference type="InterPro" id="IPR020846">
    <property type="entry name" value="MFS_dom"/>
</dbReference>
<gene>
    <name evidence="8" type="ORF">BDA99DRAFT_579979</name>
</gene>
<dbReference type="Proteomes" id="UP001209540">
    <property type="component" value="Unassembled WGS sequence"/>
</dbReference>
<accession>A0AAD5PF09</accession>
<feature type="transmembrane region" description="Helical" evidence="6">
    <location>
        <begin position="289"/>
        <end position="307"/>
    </location>
</feature>
<dbReference type="PANTHER" id="PTHR43791:SF36">
    <property type="entry name" value="TRANSPORTER, PUTATIVE (AFU_ORTHOLOGUE AFUA_6G08340)-RELATED"/>
    <property type="match status" value="1"/>
</dbReference>
<keyword evidence="5 6" id="KW-0472">Membrane</keyword>
<reference evidence="8" key="1">
    <citation type="journal article" date="2022" name="IScience">
        <title>Evolution of zygomycete secretomes and the origins of terrestrial fungal ecologies.</title>
        <authorList>
            <person name="Chang Y."/>
            <person name="Wang Y."/>
            <person name="Mondo S."/>
            <person name="Ahrendt S."/>
            <person name="Andreopoulos W."/>
            <person name="Barry K."/>
            <person name="Beard J."/>
            <person name="Benny G.L."/>
            <person name="Blankenship S."/>
            <person name="Bonito G."/>
            <person name="Cuomo C."/>
            <person name="Desiro A."/>
            <person name="Gervers K.A."/>
            <person name="Hundley H."/>
            <person name="Kuo A."/>
            <person name="LaButti K."/>
            <person name="Lang B.F."/>
            <person name="Lipzen A."/>
            <person name="O'Donnell K."/>
            <person name="Pangilinan J."/>
            <person name="Reynolds N."/>
            <person name="Sandor L."/>
            <person name="Smith M.E."/>
            <person name="Tsang A."/>
            <person name="Grigoriev I.V."/>
            <person name="Stajich J.E."/>
            <person name="Spatafora J.W."/>
        </authorList>
    </citation>
    <scope>NUCLEOTIDE SEQUENCE</scope>
    <source>
        <strain evidence="8">RSA 2281</strain>
    </source>
</reference>
<evidence type="ECO:0000256" key="1">
    <source>
        <dbReference type="ARBA" id="ARBA00004141"/>
    </source>
</evidence>
<dbReference type="Gene3D" id="1.20.1250.20">
    <property type="entry name" value="MFS general substrate transporter like domains"/>
    <property type="match status" value="2"/>
</dbReference>
<protein>
    <submittedName>
        <fullName evidence="8">Major facilitator superfamily domain-containing protein</fullName>
    </submittedName>
</protein>
<evidence type="ECO:0000259" key="7">
    <source>
        <dbReference type="PROSITE" id="PS50850"/>
    </source>
</evidence>
<dbReference type="AlphaFoldDB" id="A0AAD5PF09"/>
<evidence type="ECO:0000256" key="2">
    <source>
        <dbReference type="ARBA" id="ARBA00022448"/>
    </source>
</evidence>
<sequence length="364" mass="41395">MKEDQNSNHNAIGEEEEKKIVRALDKHMLPLFCVFYFTDYLDRANIGNATLAGIQEDLQISAAQLSSIISAFYITYILFEVPSNMILKQTSAVIWLSSIMLIWGTITLVMGFITSFTGMLIARLLLGMAESGYIPGILYQMSRVYKPRELSQRISFLLCMSALSGIVSGPIAYGTSFLEGRNNMHGWQYLFILEGVPTIALSLVSYFSLFDNVEQVSWLTPAQKQLQHQKEYQHETTGQWMSVYKAFVDWKTWLFAMVYMLHVVNFSSFSIFSPVIIDGFGFSVLTSQLLAAPPNLVSITVILISGYLTDRYNNIRAKLLVASGCILSIGYSMMLLLRDRWGMHTHTHTYIYIYLPLFLFFYSC</sequence>
<feature type="transmembrane region" description="Helical" evidence="6">
    <location>
        <begin position="91"/>
        <end position="114"/>
    </location>
</feature>
<reference evidence="8" key="2">
    <citation type="submission" date="2023-02" db="EMBL/GenBank/DDBJ databases">
        <authorList>
            <consortium name="DOE Joint Genome Institute"/>
            <person name="Mondo S.J."/>
            <person name="Chang Y."/>
            <person name="Wang Y."/>
            <person name="Ahrendt S."/>
            <person name="Andreopoulos W."/>
            <person name="Barry K."/>
            <person name="Beard J."/>
            <person name="Benny G.L."/>
            <person name="Blankenship S."/>
            <person name="Bonito G."/>
            <person name="Cuomo C."/>
            <person name="Desiro A."/>
            <person name="Gervers K.A."/>
            <person name="Hundley H."/>
            <person name="Kuo A."/>
            <person name="LaButti K."/>
            <person name="Lang B.F."/>
            <person name="Lipzen A."/>
            <person name="O'Donnell K."/>
            <person name="Pangilinan J."/>
            <person name="Reynolds N."/>
            <person name="Sandor L."/>
            <person name="Smith M.W."/>
            <person name="Tsang A."/>
            <person name="Grigoriev I.V."/>
            <person name="Stajich J.E."/>
            <person name="Spatafora J.W."/>
        </authorList>
    </citation>
    <scope>NUCLEOTIDE SEQUENCE</scope>
    <source>
        <strain evidence="8">RSA 2281</strain>
    </source>
</reference>
<feature type="transmembrane region" description="Helical" evidence="6">
    <location>
        <begin position="187"/>
        <end position="209"/>
    </location>
</feature>
<feature type="transmembrane region" description="Helical" evidence="6">
    <location>
        <begin position="120"/>
        <end position="142"/>
    </location>
</feature>
<dbReference type="Pfam" id="PF07690">
    <property type="entry name" value="MFS_1"/>
    <property type="match status" value="1"/>
</dbReference>
<feature type="transmembrane region" description="Helical" evidence="6">
    <location>
        <begin position="154"/>
        <end position="175"/>
    </location>
</feature>
<evidence type="ECO:0000313" key="8">
    <source>
        <dbReference type="EMBL" id="KAI9265255.1"/>
    </source>
</evidence>